<dbReference type="PROSITE" id="PS50222">
    <property type="entry name" value="EF_HAND_2"/>
    <property type="match status" value="3"/>
</dbReference>
<dbReference type="GO" id="GO:0005509">
    <property type="term" value="F:calcium ion binding"/>
    <property type="evidence" value="ECO:0007669"/>
    <property type="project" value="InterPro"/>
</dbReference>
<dbReference type="SMART" id="SM00054">
    <property type="entry name" value="EFh"/>
    <property type="match status" value="3"/>
</dbReference>
<evidence type="ECO:0000259" key="3">
    <source>
        <dbReference type="PROSITE" id="PS50222"/>
    </source>
</evidence>
<keyword evidence="1" id="KW-0677">Repeat</keyword>
<dbReference type="InterPro" id="IPR002048">
    <property type="entry name" value="EF_hand_dom"/>
</dbReference>
<dbReference type="CDD" id="cd00051">
    <property type="entry name" value="EFh"/>
    <property type="match status" value="1"/>
</dbReference>
<evidence type="ECO:0000256" key="1">
    <source>
        <dbReference type="ARBA" id="ARBA00022737"/>
    </source>
</evidence>
<keyword evidence="2" id="KW-0106">Calcium</keyword>
<dbReference type="AlphaFoldDB" id="A0AAD9PBZ5"/>
<evidence type="ECO:0000313" key="4">
    <source>
        <dbReference type="EMBL" id="KAK2192014.1"/>
    </source>
</evidence>
<dbReference type="SUPFAM" id="SSF47473">
    <property type="entry name" value="EF-hand"/>
    <property type="match status" value="1"/>
</dbReference>
<feature type="domain" description="EF-hand" evidence="3">
    <location>
        <begin position="83"/>
        <end position="118"/>
    </location>
</feature>
<comment type="caution">
    <text evidence="4">The sequence shown here is derived from an EMBL/GenBank/DDBJ whole genome shotgun (WGS) entry which is preliminary data.</text>
</comment>
<dbReference type="Pfam" id="PF13202">
    <property type="entry name" value="EF-hand_5"/>
    <property type="match status" value="1"/>
</dbReference>
<dbReference type="InterPro" id="IPR018247">
    <property type="entry name" value="EF_Hand_1_Ca_BS"/>
</dbReference>
<dbReference type="InterPro" id="IPR050145">
    <property type="entry name" value="Centrin_CML-like"/>
</dbReference>
<accession>A0AAD9PBZ5</accession>
<reference evidence="4" key="1">
    <citation type="journal article" date="2023" name="Mol. Biol. Evol.">
        <title>Third-Generation Sequencing Reveals the Adaptive Role of the Epigenome in Three Deep-Sea Polychaetes.</title>
        <authorList>
            <person name="Perez M."/>
            <person name="Aroh O."/>
            <person name="Sun Y."/>
            <person name="Lan Y."/>
            <person name="Juniper S.K."/>
            <person name="Young C.R."/>
            <person name="Angers B."/>
            <person name="Qian P.Y."/>
        </authorList>
    </citation>
    <scope>NUCLEOTIDE SEQUENCE</scope>
    <source>
        <strain evidence="4">R07B-5</strain>
    </source>
</reference>
<dbReference type="Pfam" id="PF13499">
    <property type="entry name" value="EF-hand_7"/>
    <property type="match status" value="1"/>
</dbReference>
<feature type="domain" description="EF-hand" evidence="3">
    <location>
        <begin position="119"/>
        <end position="152"/>
    </location>
</feature>
<organism evidence="4 5">
    <name type="scientific">Ridgeia piscesae</name>
    <name type="common">Tubeworm</name>
    <dbReference type="NCBI Taxonomy" id="27915"/>
    <lineage>
        <taxon>Eukaryota</taxon>
        <taxon>Metazoa</taxon>
        <taxon>Spiralia</taxon>
        <taxon>Lophotrochozoa</taxon>
        <taxon>Annelida</taxon>
        <taxon>Polychaeta</taxon>
        <taxon>Sedentaria</taxon>
        <taxon>Canalipalpata</taxon>
        <taxon>Sabellida</taxon>
        <taxon>Siboglinidae</taxon>
        <taxon>Ridgeia</taxon>
    </lineage>
</organism>
<protein>
    <recommendedName>
        <fullName evidence="3">EF-hand domain-containing protein</fullName>
    </recommendedName>
</protein>
<dbReference type="FunFam" id="1.10.238.10:FF:000001">
    <property type="entry name" value="Calmodulin 1"/>
    <property type="match status" value="1"/>
</dbReference>
<dbReference type="PROSITE" id="PS00018">
    <property type="entry name" value="EF_HAND_1"/>
    <property type="match status" value="3"/>
</dbReference>
<dbReference type="PANTHER" id="PTHR23050">
    <property type="entry name" value="CALCIUM BINDING PROTEIN"/>
    <property type="match status" value="1"/>
</dbReference>
<dbReference type="EMBL" id="JAODUO010000041">
    <property type="protein sequence ID" value="KAK2192014.1"/>
    <property type="molecule type" value="Genomic_DNA"/>
</dbReference>
<sequence>MAATESRRTPDSSQRELATTFALLDRNRDGRICANDMKTSMRVLNLPISEQVASNFVKKLAKGGCDIREEEFALWMRTCNDYNNNSILQQAFDALDTNKDGYITKAELQTGLTLLGEVVSDTVLSAMMEEADLDHDNRLSFQEFSHAVSRRA</sequence>
<dbReference type="Proteomes" id="UP001209878">
    <property type="component" value="Unassembled WGS sequence"/>
</dbReference>
<feature type="domain" description="EF-hand" evidence="3">
    <location>
        <begin position="12"/>
        <end position="47"/>
    </location>
</feature>
<evidence type="ECO:0000256" key="2">
    <source>
        <dbReference type="ARBA" id="ARBA00022837"/>
    </source>
</evidence>
<proteinExistence type="predicted"/>
<evidence type="ECO:0000313" key="5">
    <source>
        <dbReference type="Proteomes" id="UP001209878"/>
    </source>
</evidence>
<name>A0AAD9PBZ5_RIDPI</name>
<gene>
    <name evidence="4" type="ORF">NP493_41g06049</name>
</gene>
<dbReference type="InterPro" id="IPR011992">
    <property type="entry name" value="EF-hand-dom_pair"/>
</dbReference>
<keyword evidence="5" id="KW-1185">Reference proteome</keyword>
<dbReference type="Gene3D" id="1.10.238.10">
    <property type="entry name" value="EF-hand"/>
    <property type="match status" value="2"/>
</dbReference>